<keyword evidence="1" id="KW-0732">Signal</keyword>
<evidence type="ECO:0000313" key="3">
    <source>
        <dbReference type="Proteomes" id="UP000243073"/>
    </source>
</evidence>
<dbReference type="AlphaFoldDB" id="A0A1J4QCW7"/>
<protein>
    <submittedName>
        <fullName evidence="2">Competence protein ComEA</fullName>
    </submittedName>
</protein>
<dbReference type="STRING" id="1414654.BFR47_04135"/>
<feature type="signal peptide" evidence="1">
    <location>
        <begin position="1"/>
        <end position="22"/>
    </location>
</feature>
<dbReference type="NCBIfam" id="TIGR00426">
    <property type="entry name" value="competence protein ComEA helix-hairpin-helix repeat region"/>
    <property type="match status" value="1"/>
</dbReference>
<dbReference type="Gene3D" id="1.10.150.280">
    <property type="entry name" value="AF1531-like domain"/>
    <property type="match status" value="1"/>
</dbReference>
<dbReference type="InterPro" id="IPR010994">
    <property type="entry name" value="RuvA_2-like"/>
</dbReference>
<comment type="caution">
    <text evidence="2">The sequence shown here is derived from an EMBL/GenBank/DDBJ whole genome shotgun (WGS) entry which is preliminary data.</text>
</comment>
<dbReference type="Proteomes" id="UP000243073">
    <property type="component" value="Unassembled WGS sequence"/>
</dbReference>
<dbReference type="PANTHER" id="PTHR21180:SF32">
    <property type="entry name" value="ENDONUCLEASE_EXONUCLEASE_PHOSPHATASE FAMILY DOMAIN-CONTAINING PROTEIN 1"/>
    <property type="match status" value="1"/>
</dbReference>
<dbReference type="Pfam" id="PF12836">
    <property type="entry name" value="HHH_3"/>
    <property type="match status" value="1"/>
</dbReference>
<dbReference type="SUPFAM" id="SSF47781">
    <property type="entry name" value="RuvA domain 2-like"/>
    <property type="match status" value="1"/>
</dbReference>
<dbReference type="PANTHER" id="PTHR21180">
    <property type="entry name" value="ENDONUCLEASE/EXONUCLEASE/PHOSPHATASE FAMILY DOMAIN-CONTAINING PROTEIN 1"/>
    <property type="match status" value="1"/>
</dbReference>
<accession>A0A1J4QCW7</accession>
<evidence type="ECO:0000256" key="1">
    <source>
        <dbReference type="SAM" id="SignalP"/>
    </source>
</evidence>
<reference evidence="2 3" key="1">
    <citation type="submission" date="2016-07" db="EMBL/GenBank/DDBJ databases">
        <title>Draft Genome Sequence of Oceanisphaera psychrotolerans, isolated from coastal sediment samples.</title>
        <authorList>
            <person name="Zhuo S."/>
            <person name="Ruan Z."/>
        </authorList>
    </citation>
    <scope>NUCLEOTIDE SEQUENCE [LARGE SCALE GENOMIC DNA]</scope>
    <source>
        <strain evidence="2 3">LAM-WHM-ZC</strain>
    </source>
</reference>
<sequence length="96" mass="9875">MNKVLLSTLLVALLAVTAPGMANEPATEQSAVITSIDINTANQDQLAMLTGIGPAKAAAIVEYREANGPFASVDDLAKVSGIGSATIDKNRHLLSN</sequence>
<dbReference type="EMBL" id="MDKE01000044">
    <property type="protein sequence ID" value="OIN06555.1"/>
    <property type="molecule type" value="Genomic_DNA"/>
</dbReference>
<dbReference type="InterPro" id="IPR051675">
    <property type="entry name" value="Endo/Exo/Phosphatase_dom_1"/>
</dbReference>
<organism evidence="2 3">
    <name type="scientific">Oceanisphaera psychrotolerans</name>
    <dbReference type="NCBI Taxonomy" id="1414654"/>
    <lineage>
        <taxon>Bacteria</taxon>
        <taxon>Pseudomonadati</taxon>
        <taxon>Pseudomonadota</taxon>
        <taxon>Gammaproteobacteria</taxon>
        <taxon>Aeromonadales</taxon>
        <taxon>Aeromonadaceae</taxon>
        <taxon>Oceanisphaera</taxon>
    </lineage>
</organism>
<dbReference type="GO" id="GO:0015628">
    <property type="term" value="P:protein secretion by the type II secretion system"/>
    <property type="evidence" value="ECO:0007669"/>
    <property type="project" value="TreeGrafter"/>
</dbReference>
<dbReference type="GO" id="GO:0015627">
    <property type="term" value="C:type II protein secretion system complex"/>
    <property type="evidence" value="ECO:0007669"/>
    <property type="project" value="TreeGrafter"/>
</dbReference>
<name>A0A1J4QCW7_9GAMM</name>
<dbReference type="OrthoDB" id="7510573at2"/>
<keyword evidence="3" id="KW-1185">Reference proteome</keyword>
<gene>
    <name evidence="2" type="ORF">BFR47_04135</name>
</gene>
<dbReference type="RefSeq" id="WP_071473570.1">
    <property type="nucleotide sequence ID" value="NZ_MDKE01000044.1"/>
</dbReference>
<feature type="chain" id="PRO_5009632303" evidence="1">
    <location>
        <begin position="23"/>
        <end position="96"/>
    </location>
</feature>
<proteinExistence type="predicted"/>
<evidence type="ECO:0000313" key="2">
    <source>
        <dbReference type="EMBL" id="OIN06555.1"/>
    </source>
</evidence>
<dbReference type="InterPro" id="IPR004509">
    <property type="entry name" value="Competence_ComEA_HhH"/>
</dbReference>